<dbReference type="PANTHER" id="PTHR30337">
    <property type="entry name" value="COMPONENT OF ATP-DEPENDENT DSDNA EXONUCLEASE"/>
    <property type="match status" value="1"/>
</dbReference>
<dbReference type="InterPro" id="IPR029052">
    <property type="entry name" value="Metallo-depent_PP-like"/>
</dbReference>
<dbReference type="PIRSF" id="PIRSF033091">
    <property type="entry name" value="Pesterase_YhaO"/>
    <property type="match status" value="1"/>
</dbReference>
<dbReference type="EMBL" id="PGCL01000003">
    <property type="protein sequence ID" value="TAJ43980.1"/>
    <property type="molecule type" value="Genomic_DNA"/>
</dbReference>
<organism evidence="3 4">
    <name type="scientific">Methanofollis fontis</name>
    <dbReference type="NCBI Taxonomy" id="2052832"/>
    <lineage>
        <taxon>Archaea</taxon>
        <taxon>Methanobacteriati</taxon>
        <taxon>Methanobacteriota</taxon>
        <taxon>Stenosarchaea group</taxon>
        <taxon>Methanomicrobia</taxon>
        <taxon>Methanomicrobiales</taxon>
        <taxon>Methanomicrobiaceae</taxon>
        <taxon>Methanofollis</taxon>
    </lineage>
</organism>
<dbReference type="PANTHER" id="PTHR30337:SF7">
    <property type="entry name" value="PHOSPHOESTERASE"/>
    <property type="match status" value="1"/>
</dbReference>
<feature type="domain" description="Calcineurin-like phosphoesterase" evidence="2">
    <location>
        <begin position="23"/>
        <end position="223"/>
    </location>
</feature>
<evidence type="ECO:0000313" key="4">
    <source>
        <dbReference type="Proteomes" id="UP000292580"/>
    </source>
</evidence>
<evidence type="ECO:0000259" key="2">
    <source>
        <dbReference type="Pfam" id="PF00149"/>
    </source>
</evidence>
<dbReference type="Gene3D" id="3.60.21.10">
    <property type="match status" value="1"/>
</dbReference>
<protein>
    <submittedName>
        <fullName evidence="3">Phosphoesterase</fullName>
    </submittedName>
</protein>
<gene>
    <name evidence="3" type="ORF">CUJ86_08000</name>
</gene>
<name>A0A483CS48_9EURY</name>
<reference evidence="3 4" key="1">
    <citation type="submission" date="2017-11" db="EMBL/GenBank/DDBJ databases">
        <title>Isolation and Characterization of Methanofollis Species from Methane Seep Offshore SW Taiwan.</title>
        <authorList>
            <person name="Teng N.-H."/>
            <person name="Lai M.-C."/>
            <person name="Chen S.-C."/>
        </authorList>
    </citation>
    <scope>NUCLEOTIDE SEQUENCE [LARGE SCALE GENOMIC DNA]</scope>
    <source>
        <strain evidence="3 4">FWC-SCC2</strain>
    </source>
</reference>
<dbReference type="Pfam" id="PF00149">
    <property type="entry name" value="Metallophos"/>
    <property type="match status" value="1"/>
</dbReference>
<dbReference type="CDD" id="cd00840">
    <property type="entry name" value="MPP_Mre11_N"/>
    <property type="match status" value="1"/>
</dbReference>
<dbReference type="Proteomes" id="UP000292580">
    <property type="component" value="Unassembled WGS sequence"/>
</dbReference>
<dbReference type="InterPro" id="IPR050535">
    <property type="entry name" value="DNA_Repair-Maintenance_Comp"/>
</dbReference>
<evidence type="ECO:0000256" key="1">
    <source>
        <dbReference type="ARBA" id="ARBA00022801"/>
    </source>
</evidence>
<comment type="caution">
    <text evidence="3">The sequence shown here is derived from an EMBL/GenBank/DDBJ whole genome shotgun (WGS) entry which is preliminary data.</text>
</comment>
<proteinExistence type="predicted"/>
<dbReference type="GO" id="GO:0016787">
    <property type="term" value="F:hydrolase activity"/>
    <property type="evidence" value="ECO:0007669"/>
    <property type="project" value="UniProtKB-KW"/>
</dbReference>
<dbReference type="AlphaFoldDB" id="A0A483CS48"/>
<sequence length="438" mass="49362">MNLRHSMTQPPKKTRKISPDTLTFIHTADLHLGSPLTGIRAMDENMAEKLTQASYRALDRIVDLAIRDEVDFVLIAGDLYDSKRQQIYEQLKLLHALERLDSHGILVYIACGNHDPHSAWSRSLKWPKNVHIMAEDGPEVVFFEKDGERKAAIVGVSYPRSSVWENLAATFPEKEDDWPFTIGLLHGTLGSSTGEHVSYAPCSEEDLAARGYDYWALGHIHKPAVVHQTYPTIVYPGIPQGRDIGESGPRGCYYVVVRPDGTIEPTFVETAEICWEDTILSIEGIETLDELDSAILEALDEIREERGGRQVCCRLTLTGRGEVHRPLREKKAAEGLADHLREVEPEVYIDRITDNTALPIDRETLVQREDLVGDILRISDGLQQNPHAAETLKPLFQDLFTDKRGKKCDPVSPEEIPDLFREAETYLLDLLNPEEEKA</sequence>
<accession>A0A483CS48</accession>
<dbReference type="RefSeq" id="WP_130647042.1">
    <property type="nucleotide sequence ID" value="NZ_PGCL01000003.1"/>
</dbReference>
<dbReference type="InterPro" id="IPR041796">
    <property type="entry name" value="Mre11_N"/>
</dbReference>
<dbReference type="SUPFAM" id="SSF56300">
    <property type="entry name" value="Metallo-dependent phosphatases"/>
    <property type="match status" value="1"/>
</dbReference>
<keyword evidence="1" id="KW-0378">Hydrolase</keyword>
<keyword evidence="4" id="KW-1185">Reference proteome</keyword>
<evidence type="ECO:0000313" key="3">
    <source>
        <dbReference type="EMBL" id="TAJ43980.1"/>
    </source>
</evidence>
<dbReference type="InterPro" id="IPR004843">
    <property type="entry name" value="Calcineurin-like_PHP"/>
</dbReference>
<dbReference type="InterPro" id="IPR014576">
    <property type="entry name" value="Pesterase_YhaO"/>
</dbReference>